<feature type="domain" description="HTH araC/xylS-type" evidence="4">
    <location>
        <begin position="249"/>
        <end position="349"/>
    </location>
</feature>
<dbReference type="InterPro" id="IPR020449">
    <property type="entry name" value="Tscrpt_reg_AraC-type_HTH"/>
</dbReference>
<dbReference type="PRINTS" id="PR00032">
    <property type="entry name" value="HTHARAC"/>
</dbReference>
<sequence>MNRLQESIERLEALRPDLAAAPVPVGLTRYWAASFGWPEDLWRGTNLTAETYSTEDVSVADDLRMVGTLMELYGEEALIRKFLDWPYVPHETVVFSAPDLGAALEAVVGIINRTNPQLDLQLVDDGTWCDFVISADPALGQFRGFVEVMTTLFVLRIADSFARFGPPGVGLASTPYVEAVHADPLLLQAVNGLLPVTISRGADRTFVRLEAKTLRLANPGYRASTWQNLMRDLGGNAAGVNRQGGNLEGEITALVLASLRERGRAPQMTDLAKARGTSVRSLARQLAAAGISMRDLSGHALVQVAAEKLRSTDLPVSEIALGLGYSEPSSFVRAFRKVAGMTPGKWRAMLGAAGVQDASPLRRTG</sequence>
<dbReference type="RefSeq" id="WP_160606189.1">
    <property type="nucleotide sequence ID" value="NZ_WTYF01000003.1"/>
</dbReference>
<dbReference type="GO" id="GO:0000976">
    <property type="term" value="F:transcription cis-regulatory region binding"/>
    <property type="evidence" value="ECO:0007669"/>
    <property type="project" value="TreeGrafter"/>
</dbReference>
<keyword evidence="3" id="KW-0804">Transcription</keyword>
<evidence type="ECO:0000256" key="2">
    <source>
        <dbReference type="ARBA" id="ARBA00023125"/>
    </source>
</evidence>
<keyword evidence="6" id="KW-1185">Reference proteome</keyword>
<dbReference type="OrthoDB" id="9805730at2"/>
<proteinExistence type="predicted"/>
<comment type="caution">
    <text evidence="5">The sequence shown here is derived from an EMBL/GenBank/DDBJ whole genome shotgun (WGS) entry which is preliminary data.</text>
</comment>
<gene>
    <name evidence="5" type="ORF">GRI42_00890</name>
</gene>
<dbReference type="SUPFAM" id="SSF46689">
    <property type="entry name" value="Homeodomain-like"/>
    <property type="match status" value="1"/>
</dbReference>
<dbReference type="GO" id="GO:0003700">
    <property type="term" value="F:DNA-binding transcription factor activity"/>
    <property type="evidence" value="ECO:0007669"/>
    <property type="project" value="InterPro"/>
</dbReference>
<keyword evidence="2" id="KW-0238">DNA-binding</keyword>
<organism evidence="5 6">
    <name type="scientific">Qipengyuania gaetbuli</name>
    <dbReference type="NCBI Taxonomy" id="266952"/>
    <lineage>
        <taxon>Bacteria</taxon>
        <taxon>Pseudomonadati</taxon>
        <taxon>Pseudomonadota</taxon>
        <taxon>Alphaproteobacteria</taxon>
        <taxon>Sphingomonadales</taxon>
        <taxon>Erythrobacteraceae</taxon>
        <taxon>Qipengyuania</taxon>
    </lineage>
</organism>
<evidence type="ECO:0000313" key="5">
    <source>
        <dbReference type="EMBL" id="MXO49854.1"/>
    </source>
</evidence>
<dbReference type="PANTHER" id="PTHR47894">
    <property type="entry name" value="HTH-TYPE TRANSCRIPTIONAL REGULATOR GADX"/>
    <property type="match status" value="1"/>
</dbReference>
<evidence type="ECO:0000313" key="6">
    <source>
        <dbReference type="Proteomes" id="UP000444185"/>
    </source>
</evidence>
<dbReference type="SMART" id="SM00342">
    <property type="entry name" value="HTH_ARAC"/>
    <property type="match status" value="1"/>
</dbReference>
<evidence type="ECO:0000256" key="1">
    <source>
        <dbReference type="ARBA" id="ARBA00023015"/>
    </source>
</evidence>
<reference evidence="5 6" key="1">
    <citation type="submission" date="2019-12" db="EMBL/GenBank/DDBJ databases">
        <title>Genomic-based taxomic classification of the family Erythrobacteraceae.</title>
        <authorList>
            <person name="Xu L."/>
        </authorList>
    </citation>
    <scope>NUCLEOTIDE SEQUENCE [LARGE SCALE GENOMIC DNA]</scope>
    <source>
        <strain evidence="5 6">DSM 16225</strain>
    </source>
</reference>
<dbReference type="AlphaFoldDB" id="A0A844XWB1"/>
<accession>A0A844XWB1</accession>
<dbReference type="InterPro" id="IPR009057">
    <property type="entry name" value="Homeodomain-like_sf"/>
</dbReference>
<dbReference type="PANTHER" id="PTHR47894:SF1">
    <property type="entry name" value="HTH-TYPE TRANSCRIPTIONAL REGULATOR VQSM"/>
    <property type="match status" value="1"/>
</dbReference>
<evidence type="ECO:0000259" key="4">
    <source>
        <dbReference type="PROSITE" id="PS01124"/>
    </source>
</evidence>
<dbReference type="Pfam" id="PF12833">
    <property type="entry name" value="HTH_18"/>
    <property type="match status" value="1"/>
</dbReference>
<dbReference type="EMBL" id="WTYF01000003">
    <property type="protein sequence ID" value="MXO49854.1"/>
    <property type="molecule type" value="Genomic_DNA"/>
</dbReference>
<name>A0A844XWB1_9SPHN</name>
<protein>
    <submittedName>
        <fullName evidence="5">Helix-turn-helix domain-containing protein</fullName>
    </submittedName>
</protein>
<dbReference type="PROSITE" id="PS01124">
    <property type="entry name" value="HTH_ARAC_FAMILY_2"/>
    <property type="match status" value="1"/>
</dbReference>
<evidence type="ECO:0000256" key="3">
    <source>
        <dbReference type="ARBA" id="ARBA00023163"/>
    </source>
</evidence>
<keyword evidence="1" id="KW-0805">Transcription regulation</keyword>
<dbReference type="Gene3D" id="1.10.10.60">
    <property type="entry name" value="Homeodomain-like"/>
    <property type="match status" value="1"/>
</dbReference>
<dbReference type="Proteomes" id="UP000444185">
    <property type="component" value="Unassembled WGS sequence"/>
</dbReference>
<dbReference type="GO" id="GO:0005829">
    <property type="term" value="C:cytosol"/>
    <property type="evidence" value="ECO:0007669"/>
    <property type="project" value="TreeGrafter"/>
</dbReference>
<dbReference type="InterPro" id="IPR018060">
    <property type="entry name" value="HTH_AraC"/>
</dbReference>